<evidence type="ECO:0000313" key="1">
    <source>
        <dbReference type="EMBL" id="ELQ74323.1"/>
    </source>
</evidence>
<dbReference type="HOGENOM" id="CLU_2943464_0_0_1"/>
<dbReference type="InParanoid" id="L7JS71"/>
<dbReference type="Proteomes" id="UP000011185">
    <property type="component" value="Unassembled WGS sequence"/>
</dbReference>
<keyword evidence="2" id="KW-1185">Reference proteome</keyword>
<evidence type="ECO:0000313" key="2">
    <source>
        <dbReference type="Proteomes" id="UP000011185"/>
    </source>
</evidence>
<proteinExistence type="predicted"/>
<protein>
    <submittedName>
        <fullName evidence="1">Putative transposable element encoded protein</fullName>
    </submittedName>
</protein>
<sequence>MRSCQELNICDPREEEFLGVLLRGECHASHDLRVKVTAAAAAYLSVVMRMHAKALRKTAH</sequence>
<reference evidence="1 2" key="1">
    <citation type="journal article" date="2012" name="PLoS Pathog.">
        <title>The genome of the obligate intracellular parasite Trachipleistophora hominis: new insights into microsporidian genome dynamics and reductive evolution.</title>
        <authorList>
            <person name="Heinz E."/>
            <person name="Williams T.A."/>
            <person name="Nakjang S."/>
            <person name="Noel C.J."/>
            <person name="Swan D.C."/>
            <person name="Goldberg A.V."/>
            <person name="Harris S.R."/>
            <person name="Weinmaier T."/>
            <person name="Markert S."/>
            <person name="Becher D."/>
            <person name="Bernhardt J."/>
            <person name="Dagan T."/>
            <person name="Hacker C."/>
            <person name="Lucocq J.M."/>
            <person name="Schweder T."/>
            <person name="Rattei T."/>
            <person name="Hall N."/>
            <person name="Hirt R.P."/>
            <person name="Embley T.M."/>
        </authorList>
    </citation>
    <scope>NUCLEOTIDE SEQUENCE [LARGE SCALE GENOMIC DNA]</scope>
</reference>
<dbReference type="AlphaFoldDB" id="L7JS71"/>
<dbReference type="VEuPathDB" id="MicrosporidiaDB:THOM_2766"/>
<accession>L7JS71</accession>
<name>L7JS71_TRAHO</name>
<organism evidence="1 2">
    <name type="scientific">Trachipleistophora hominis</name>
    <name type="common">Microsporidian parasite</name>
    <dbReference type="NCBI Taxonomy" id="72359"/>
    <lineage>
        <taxon>Eukaryota</taxon>
        <taxon>Fungi</taxon>
        <taxon>Fungi incertae sedis</taxon>
        <taxon>Microsporidia</taxon>
        <taxon>Pleistophoridae</taxon>
        <taxon>Trachipleistophora</taxon>
    </lineage>
</organism>
<gene>
    <name evidence="1" type="ORF">THOM_2766</name>
</gene>
<dbReference type="EMBL" id="JH994047">
    <property type="protein sequence ID" value="ELQ74323.1"/>
    <property type="molecule type" value="Genomic_DNA"/>
</dbReference>